<sequence>MSHSTAERNHDKSARRRRTTAAVLVGAIALSSVGLAIGTAVADEGPAPVGASLTGTLDPGAPSE</sequence>
<evidence type="ECO:0000313" key="3">
    <source>
        <dbReference type="Proteomes" id="UP001354931"/>
    </source>
</evidence>
<evidence type="ECO:0008006" key="4">
    <source>
        <dbReference type="Google" id="ProtNLM"/>
    </source>
</evidence>
<keyword evidence="3" id="KW-1185">Reference proteome</keyword>
<accession>A0ABU6F381</accession>
<name>A0ABU6F381_9ACTN</name>
<proteinExistence type="predicted"/>
<evidence type="ECO:0000256" key="1">
    <source>
        <dbReference type="SAM" id="MobiDB-lite"/>
    </source>
</evidence>
<protein>
    <recommendedName>
        <fullName evidence="4">CAP domain-containing protein</fullName>
    </recommendedName>
</protein>
<feature type="region of interest" description="Disordered" evidence="1">
    <location>
        <begin position="43"/>
        <end position="64"/>
    </location>
</feature>
<gene>
    <name evidence="2" type="ORF">OKJ99_10560</name>
</gene>
<organism evidence="2 3">
    <name type="scientific">Streptomyces endophyticus</name>
    <dbReference type="NCBI Taxonomy" id="714166"/>
    <lineage>
        <taxon>Bacteria</taxon>
        <taxon>Bacillati</taxon>
        <taxon>Actinomycetota</taxon>
        <taxon>Actinomycetes</taxon>
        <taxon>Kitasatosporales</taxon>
        <taxon>Streptomycetaceae</taxon>
        <taxon>Streptomyces</taxon>
    </lineage>
</organism>
<dbReference type="RefSeq" id="WP_326015619.1">
    <property type="nucleotide sequence ID" value="NZ_JAOZYC010000082.1"/>
</dbReference>
<dbReference type="EMBL" id="JAOZYC010000082">
    <property type="protein sequence ID" value="MEB8337948.1"/>
    <property type="molecule type" value="Genomic_DNA"/>
</dbReference>
<comment type="caution">
    <text evidence="2">The sequence shown here is derived from an EMBL/GenBank/DDBJ whole genome shotgun (WGS) entry which is preliminary data.</text>
</comment>
<evidence type="ECO:0000313" key="2">
    <source>
        <dbReference type="EMBL" id="MEB8337948.1"/>
    </source>
</evidence>
<reference evidence="2 3" key="1">
    <citation type="submission" date="2022-10" db="EMBL/GenBank/DDBJ databases">
        <authorList>
            <person name="Xie J."/>
            <person name="Shen N."/>
        </authorList>
    </citation>
    <scope>NUCLEOTIDE SEQUENCE [LARGE SCALE GENOMIC DNA]</scope>
    <source>
        <strain evidence="2 3">YIM65594</strain>
    </source>
</reference>
<dbReference type="Proteomes" id="UP001354931">
    <property type="component" value="Unassembled WGS sequence"/>
</dbReference>